<dbReference type="Proteomes" id="UP001258945">
    <property type="component" value="Unassembled WGS sequence"/>
</dbReference>
<dbReference type="PRINTS" id="PR00455">
    <property type="entry name" value="HTHTETR"/>
</dbReference>
<dbReference type="InterPro" id="IPR009057">
    <property type="entry name" value="Homeodomain-like_sf"/>
</dbReference>
<feature type="DNA-binding region" description="H-T-H motif" evidence="2">
    <location>
        <begin position="42"/>
        <end position="61"/>
    </location>
</feature>
<sequence>MELVLEKPPRPRGRSAGSQRTRQNILDAARAIFAEKGYSGANVGEIVALARTTKPMVYYHFGSKEELFSAVLEEVYAEMRSIEQAVAPSALPPLEAIRRLVEVTFDYHNENPDWSRLISVANIYAAQHVSSSPTIASRSSVVLGLLEEVLARGVREGVFRGDVDPLHLHLLIVSTCFYRISNRHTWKAIFGRALDDPADAAAQRRMVTEAVLAYLQPETPAP</sequence>
<accession>A0A1L7AE75</accession>
<keyword evidence="7" id="KW-1185">Reference proteome</keyword>
<feature type="domain" description="HTH tetR-type" evidence="4">
    <location>
        <begin position="19"/>
        <end position="79"/>
    </location>
</feature>
<dbReference type="AlphaFoldDB" id="A0A1L7AE75"/>
<dbReference type="Pfam" id="PF17938">
    <property type="entry name" value="TetR_C_29"/>
    <property type="match status" value="1"/>
</dbReference>
<dbReference type="InterPro" id="IPR041474">
    <property type="entry name" value="NicS_C"/>
</dbReference>
<dbReference type="Gene3D" id="1.10.357.10">
    <property type="entry name" value="Tetracycline Repressor, domain 2"/>
    <property type="match status" value="1"/>
</dbReference>
<evidence type="ECO:0000313" key="7">
    <source>
        <dbReference type="Proteomes" id="UP001258945"/>
    </source>
</evidence>
<dbReference type="GO" id="GO:0003677">
    <property type="term" value="F:DNA binding"/>
    <property type="evidence" value="ECO:0007669"/>
    <property type="project" value="UniProtKB-UniRule"/>
</dbReference>
<dbReference type="eggNOG" id="COG1309">
    <property type="taxonomic scope" value="Bacteria"/>
</dbReference>
<dbReference type="EMBL" id="JAVVDO010000012">
    <property type="protein sequence ID" value="MDT8331263.1"/>
    <property type="molecule type" value="Genomic_DNA"/>
</dbReference>
<organism evidence="5">
    <name type="scientific">Roseomonas gilardii</name>
    <dbReference type="NCBI Taxonomy" id="257708"/>
    <lineage>
        <taxon>Bacteria</taxon>
        <taxon>Pseudomonadati</taxon>
        <taxon>Pseudomonadota</taxon>
        <taxon>Alphaproteobacteria</taxon>
        <taxon>Acetobacterales</taxon>
        <taxon>Roseomonadaceae</taxon>
        <taxon>Roseomonas</taxon>
    </lineage>
</organism>
<dbReference type="RefSeq" id="WP_075797972.1">
    <property type="nucleotide sequence ID" value="NZ_CP015583.1"/>
</dbReference>
<evidence type="ECO:0000259" key="4">
    <source>
        <dbReference type="PROSITE" id="PS50977"/>
    </source>
</evidence>
<dbReference type="Proteomes" id="UP000185494">
    <property type="component" value="Chromosome 1"/>
</dbReference>
<dbReference type="InterPro" id="IPR036271">
    <property type="entry name" value="Tet_transcr_reg_TetR-rel_C_sf"/>
</dbReference>
<protein>
    <submittedName>
        <fullName evidence="6">TetR/AcrR family transcriptional regulator</fullName>
    </submittedName>
</protein>
<reference evidence="5" key="1">
    <citation type="submission" date="2016-05" db="EMBL/GenBank/DDBJ databases">
        <title>Complete Genome and Methylome Analysis of Psychrotrophic Bacterial Isolates from Antarctic Lake Untersee.</title>
        <authorList>
            <person name="Fomenkov A."/>
            <person name="Akimov V.N."/>
            <person name="Vasilyeva L.V."/>
            <person name="Andersen D."/>
            <person name="Vincze T."/>
            <person name="Roberts R.J."/>
        </authorList>
    </citation>
    <scope>NUCLEOTIDE SEQUENCE [LARGE SCALE GENOMIC DNA]</scope>
    <source>
        <strain evidence="5">U14-5</strain>
    </source>
</reference>
<reference evidence="6" key="3">
    <citation type="submission" date="2023-09" db="EMBL/GenBank/DDBJ databases">
        <authorList>
            <person name="Schober I."/>
            <person name="Bunk B."/>
        </authorList>
    </citation>
    <scope>NUCLEOTIDE SEQUENCE</scope>
    <source>
        <strain evidence="6">DSM 103800</strain>
    </source>
</reference>
<gene>
    <name evidence="5" type="ORF">RGI145_08185</name>
    <name evidence="6" type="ORF">RQ831_09375</name>
</gene>
<evidence type="ECO:0000256" key="2">
    <source>
        <dbReference type="PROSITE-ProRule" id="PRU00335"/>
    </source>
</evidence>
<dbReference type="PANTHER" id="PTHR30328:SF54">
    <property type="entry name" value="HTH-TYPE TRANSCRIPTIONAL REPRESSOR SCO4008"/>
    <property type="match status" value="1"/>
</dbReference>
<feature type="region of interest" description="Disordered" evidence="3">
    <location>
        <begin position="1"/>
        <end position="21"/>
    </location>
</feature>
<dbReference type="STRING" id="257708.RGI145_08185"/>
<reference evidence="6 7" key="2">
    <citation type="journal article" date="2019" name="Microb. Pathog.">
        <title>Comparison of VITEK 2, MALDI-TOF MS, 16S rRNA gene sequencing, and whole-genome sequencing for identification of Roseomonas mucosa.</title>
        <authorList>
            <person name="Rudolph W.W."/>
            <person name="Gunzer F."/>
            <person name="Trauth M."/>
            <person name="Bunk B."/>
            <person name="Bigge R."/>
            <person name="Schrottner P."/>
        </authorList>
    </citation>
    <scope>NUCLEOTIDE SEQUENCE [LARGE SCALE GENOMIC DNA]</scope>
    <source>
        <strain evidence="6 7">DSM 103800</strain>
    </source>
</reference>
<dbReference type="InterPro" id="IPR001647">
    <property type="entry name" value="HTH_TetR"/>
</dbReference>
<proteinExistence type="predicted"/>
<evidence type="ECO:0000313" key="5">
    <source>
        <dbReference type="EMBL" id="APT57076.1"/>
    </source>
</evidence>
<dbReference type="SUPFAM" id="SSF48498">
    <property type="entry name" value="Tetracyclin repressor-like, C-terminal domain"/>
    <property type="match status" value="1"/>
</dbReference>
<keyword evidence="1 2" id="KW-0238">DNA-binding</keyword>
<dbReference type="SUPFAM" id="SSF46689">
    <property type="entry name" value="Homeodomain-like"/>
    <property type="match status" value="1"/>
</dbReference>
<dbReference type="Pfam" id="PF00440">
    <property type="entry name" value="TetR_N"/>
    <property type="match status" value="1"/>
</dbReference>
<name>A0A1L7AE75_9PROT</name>
<dbReference type="InterPro" id="IPR050109">
    <property type="entry name" value="HTH-type_TetR-like_transc_reg"/>
</dbReference>
<evidence type="ECO:0000256" key="3">
    <source>
        <dbReference type="SAM" id="MobiDB-lite"/>
    </source>
</evidence>
<dbReference type="PROSITE" id="PS50977">
    <property type="entry name" value="HTH_TETR_2"/>
    <property type="match status" value="1"/>
</dbReference>
<dbReference type="EMBL" id="CP015583">
    <property type="protein sequence ID" value="APT57076.1"/>
    <property type="molecule type" value="Genomic_DNA"/>
</dbReference>
<dbReference type="KEGG" id="rgi:RGI145_08185"/>
<evidence type="ECO:0000256" key="1">
    <source>
        <dbReference type="ARBA" id="ARBA00023125"/>
    </source>
</evidence>
<evidence type="ECO:0000313" key="6">
    <source>
        <dbReference type="EMBL" id="MDT8331263.1"/>
    </source>
</evidence>
<dbReference type="PANTHER" id="PTHR30328">
    <property type="entry name" value="TRANSCRIPTIONAL REPRESSOR"/>
    <property type="match status" value="1"/>
</dbReference>